<evidence type="ECO:0000313" key="8">
    <source>
        <dbReference type="EMBL" id="KKT69635.1"/>
    </source>
</evidence>
<comment type="similarity">
    <text evidence="2">Belongs to the pseudouridine synthase TruB family. Type 1 subfamily.</text>
</comment>
<keyword evidence="4" id="KW-0819">tRNA processing</keyword>
<dbReference type="EC" id="5.4.99.25" evidence="3"/>
<protein>
    <recommendedName>
        <fullName evidence="3">tRNA pseudouridine(55) synthase</fullName>
        <ecNumber evidence="3">5.4.99.25</ecNumber>
    </recommendedName>
</protein>
<evidence type="ECO:0000256" key="3">
    <source>
        <dbReference type="ARBA" id="ARBA00012787"/>
    </source>
</evidence>
<evidence type="ECO:0000256" key="5">
    <source>
        <dbReference type="ARBA" id="ARBA00023235"/>
    </source>
</evidence>
<evidence type="ECO:0000256" key="1">
    <source>
        <dbReference type="ARBA" id="ARBA00000385"/>
    </source>
</evidence>
<dbReference type="PATRIC" id="fig|1619116.3.peg.259"/>
<evidence type="ECO:0000256" key="4">
    <source>
        <dbReference type="ARBA" id="ARBA00022694"/>
    </source>
</evidence>
<comment type="catalytic activity">
    <reaction evidence="1">
        <text>uridine(55) in tRNA = pseudouridine(55) in tRNA</text>
        <dbReference type="Rhea" id="RHEA:42532"/>
        <dbReference type="Rhea" id="RHEA-COMP:10101"/>
        <dbReference type="Rhea" id="RHEA-COMP:10102"/>
        <dbReference type="ChEBI" id="CHEBI:65314"/>
        <dbReference type="ChEBI" id="CHEBI:65315"/>
        <dbReference type="EC" id="5.4.99.25"/>
    </reaction>
</comment>
<reference evidence="8 9" key="1">
    <citation type="journal article" date="2015" name="Nature">
        <title>rRNA introns, odd ribosomes, and small enigmatic genomes across a large radiation of phyla.</title>
        <authorList>
            <person name="Brown C.T."/>
            <person name="Hug L.A."/>
            <person name="Thomas B.C."/>
            <person name="Sharon I."/>
            <person name="Castelle C.J."/>
            <person name="Singh A."/>
            <person name="Wilkins M.J."/>
            <person name="Williams K.H."/>
            <person name="Banfield J.F."/>
        </authorList>
    </citation>
    <scope>NUCLEOTIDE SEQUENCE [LARGE SCALE GENOMIC DNA]</scope>
</reference>
<dbReference type="SUPFAM" id="SSF55120">
    <property type="entry name" value="Pseudouridine synthase"/>
    <property type="match status" value="1"/>
</dbReference>
<keyword evidence="5" id="KW-0413">Isomerase</keyword>
<dbReference type="InterPro" id="IPR020103">
    <property type="entry name" value="PsdUridine_synth_cat_dom_sf"/>
</dbReference>
<dbReference type="EMBL" id="LCJD01000017">
    <property type="protein sequence ID" value="KKT69635.1"/>
    <property type="molecule type" value="Genomic_DNA"/>
</dbReference>
<dbReference type="AlphaFoldDB" id="A0A0G1JEC0"/>
<gene>
    <name evidence="8" type="ORF">UW65_C0017G0016</name>
</gene>
<evidence type="ECO:0000256" key="2">
    <source>
        <dbReference type="ARBA" id="ARBA00005642"/>
    </source>
</evidence>
<dbReference type="GO" id="GO:0006400">
    <property type="term" value="P:tRNA modification"/>
    <property type="evidence" value="ECO:0007669"/>
    <property type="project" value="TreeGrafter"/>
</dbReference>
<evidence type="ECO:0000259" key="7">
    <source>
        <dbReference type="Pfam" id="PF16198"/>
    </source>
</evidence>
<dbReference type="PANTHER" id="PTHR13767">
    <property type="entry name" value="TRNA-PSEUDOURIDINE SYNTHASE"/>
    <property type="match status" value="1"/>
</dbReference>
<proteinExistence type="inferred from homology"/>
<comment type="caution">
    <text evidence="8">The sequence shown here is derived from an EMBL/GenBank/DDBJ whole genome shotgun (WGS) entry which is preliminary data.</text>
</comment>
<dbReference type="GO" id="GO:1990481">
    <property type="term" value="P:mRNA pseudouridine synthesis"/>
    <property type="evidence" value="ECO:0007669"/>
    <property type="project" value="TreeGrafter"/>
</dbReference>
<dbReference type="NCBIfam" id="TIGR00431">
    <property type="entry name" value="TruB"/>
    <property type="match status" value="1"/>
</dbReference>
<dbReference type="GO" id="GO:0003723">
    <property type="term" value="F:RNA binding"/>
    <property type="evidence" value="ECO:0007669"/>
    <property type="project" value="InterPro"/>
</dbReference>
<feature type="domain" description="tRNA pseudouridylate synthase B C-terminal" evidence="7">
    <location>
        <begin position="189"/>
        <end position="229"/>
    </location>
</feature>
<sequence>MILNVYKDWGWSSFDVVKKLKSTGQYKKIGHAGTLDPLAEGVLLILTDSDTKKQPELMALTKEYLVDVLLGYTSPSYDLGTEVSKTDQARQVTITDVENALPSYIGNINQRPPLFSAKHIRGTRAYKLARSNAFSGLSLNISKVTIYDITACSFLENVSISYTYSGEDRQLQGALAKLKVVCGKGTYIRALARDIGEDLHCGGVVTKLVRTKIGEYALENSLKLEELIEQARN</sequence>
<dbReference type="Pfam" id="PF01509">
    <property type="entry name" value="TruB_N"/>
    <property type="match status" value="1"/>
</dbReference>
<name>A0A0G1JEC0_UNCKA</name>
<dbReference type="Proteomes" id="UP000034783">
    <property type="component" value="Unassembled WGS sequence"/>
</dbReference>
<evidence type="ECO:0000259" key="6">
    <source>
        <dbReference type="Pfam" id="PF01509"/>
    </source>
</evidence>
<accession>A0A0G1JEC0</accession>
<dbReference type="InterPro" id="IPR032819">
    <property type="entry name" value="TruB_C"/>
</dbReference>
<dbReference type="GO" id="GO:0160148">
    <property type="term" value="F:tRNA pseudouridine(55) synthase activity"/>
    <property type="evidence" value="ECO:0007669"/>
    <property type="project" value="UniProtKB-EC"/>
</dbReference>
<dbReference type="PANTHER" id="PTHR13767:SF2">
    <property type="entry name" value="PSEUDOURIDYLATE SYNTHASE TRUB1"/>
    <property type="match status" value="1"/>
</dbReference>
<feature type="domain" description="Pseudouridine synthase II N-terminal" evidence="6">
    <location>
        <begin position="25"/>
        <end position="188"/>
    </location>
</feature>
<dbReference type="InterPro" id="IPR002501">
    <property type="entry name" value="PsdUridine_synth_N"/>
</dbReference>
<dbReference type="InterPro" id="IPR014780">
    <property type="entry name" value="tRNA_psdUridine_synth_TruB"/>
</dbReference>
<evidence type="ECO:0000313" key="9">
    <source>
        <dbReference type="Proteomes" id="UP000034783"/>
    </source>
</evidence>
<organism evidence="8 9">
    <name type="scientific">candidate division WWE3 bacterium GW2011_GWB1_44_4</name>
    <dbReference type="NCBI Taxonomy" id="1619116"/>
    <lineage>
        <taxon>Bacteria</taxon>
        <taxon>Katanobacteria</taxon>
    </lineage>
</organism>
<dbReference type="Gene3D" id="3.30.2350.10">
    <property type="entry name" value="Pseudouridine synthase"/>
    <property type="match status" value="1"/>
</dbReference>
<dbReference type="Pfam" id="PF16198">
    <property type="entry name" value="TruB_C_2"/>
    <property type="match status" value="1"/>
</dbReference>